<accession>A0A9Q0ENL0</accession>
<dbReference type="EC" id="3.1.1.4" evidence="2 6"/>
<comment type="catalytic activity">
    <reaction evidence="6">
        <text>a 1,2-diacyl-sn-glycero-3-phosphocholine + H2O = a 1-acyl-sn-glycero-3-phosphocholine + a fatty acid + H(+)</text>
        <dbReference type="Rhea" id="RHEA:15801"/>
        <dbReference type="ChEBI" id="CHEBI:15377"/>
        <dbReference type="ChEBI" id="CHEBI:15378"/>
        <dbReference type="ChEBI" id="CHEBI:28868"/>
        <dbReference type="ChEBI" id="CHEBI:57643"/>
        <dbReference type="ChEBI" id="CHEBI:58168"/>
        <dbReference type="EC" id="3.1.1.4"/>
    </reaction>
</comment>
<evidence type="ECO:0000256" key="5">
    <source>
        <dbReference type="ARBA" id="ARBA00023098"/>
    </source>
</evidence>
<dbReference type="GO" id="GO:0005509">
    <property type="term" value="F:calcium ion binding"/>
    <property type="evidence" value="ECO:0007669"/>
    <property type="project" value="TreeGrafter"/>
</dbReference>
<dbReference type="SUPFAM" id="SSF49562">
    <property type="entry name" value="C2 domain (Calcium/lipid-binding domain, CaLB)"/>
    <property type="match status" value="1"/>
</dbReference>
<evidence type="ECO:0000256" key="4">
    <source>
        <dbReference type="ARBA" id="ARBA00022801"/>
    </source>
</evidence>
<proteinExistence type="predicted"/>
<dbReference type="OrthoDB" id="419768at2759"/>
<evidence type="ECO:0000313" key="8">
    <source>
        <dbReference type="EMBL" id="KAJ3610529.1"/>
    </source>
</evidence>
<dbReference type="GO" id="GO:0005544">
    <property type="term" value="F:calcium-dependent phospholipid binding"/>
    <property type="evidence" value="ECO:0007669"/>
    <property type="project" value="TreeGrafter"/>
</dbReference>
<dbReference type="GO" id="GO:0005829">
    <property type="term" value="C:cytosol"/>
    <property type="evidence" value="ECO:0007669"/>
    <property type="project" value="TreeGrafter"/>
</dbReference>
<dbReference type="GO" id="GO:0047498">
    <property type="term" value="F:calcium-dependent phospholipase A2 activity"/>
    <property type="evidence" value="ECO:0007669"/>
    <property type="project" value="TreeGrafter"/>
</dbReference>
<comment type="subcellular location">
    <subcellularLocation>
        <location evidence="1">Cytoplasm</location>
    </subcellularLocation>
</comment>
<dbReference type="InterPro" id="IPR035892">
    <property type="entry name" value="C2_domain_sf"/>
</dbReference>
<gene>
    <name evidence="8" type="ORF">NHX12_022621</name>
</gene>
<dbReference type="Pfam" id="PF01735">
    <property type="entry name" value="PLA2_B"/>
    <property type="match status" value="1"/>
</dbReference>
<name>A0A9Q0ENL0_9TELE</name>
<keyword evidence="5 6" id="KW-0443">Lipid metabolism</keyword>
<keyword evidence="6" id="KW-0442">Lipid degradation</keyword>
<protein>
    <recommendedName>
        <fullName evidence="2 6">Phospholipase A2</fullName>
        <ecNumber evidence="2 6">3.1.1.4</ecNumber>
    </recommendedName>
</protein>
<sequence length="320" mass="36212">AMFVSKSDCCVTVDLPTASATARRTETVVSRKNPEWNETFSFRLHRHVKNIVELKLCDEDILVDDLIATILFDVNNLVEGRKETKIFTSHKGDLEGTIKVIHKEITKSFASCVSPSNLDSYHQEMKKSAEGGHLVSLIDLTNSTLSDQERAVNRGQNPLPIYTAVNVKDSNHGDEVEAEWCEFTPYKVGLSKYGAFISTRNFGSQFFLGHLLRKLPELSLSSLLGIWSSAISVSYGQIWKMMTGAKPEVKKDVDKIEAIGHQSTINTYILKPLTRLSETVTHFFHSRQVVAETYNFMHWKYSEHQNFNAWKDAHPDAFPN</sequence>
<dbReference type="Gene3D" id="2.60.40.150">
    <property type="entry name" value="C2 domain"/>
    <property type="match status" value="1"/>
</dbReference>
<dbReference type="GO" id="GO:0046475">
    <property type="term" value="P:glycerophospholipid catabolic process"/>
    <property type="evidence" value="ECO:0007669"/>
    <property type="project" value="TreeGrafter"/>
</dbReference>
<keyword evidence="9" id="KW-1185">Reference proteome</keyword>
<dbReference type="SUPFAM" id="SSF52151">
    <property type="entry name" value="FabD/lysophospholipase-like"/>
    <property type="match status" value="1"/>
</dbReference>
<dbReference type="Pfam" id="PF00168">
    <property type="entry name" value="C2"/>
    <property type="match status" value="1"/>
</dbReference>
<dbReference type="PANTHER" id="PTHR10728">
    <property type="entry name" value="CYTOSOLIC PHOSPHOLIPASE A2"/>
    <property type="match status" value="1"/>
</dbReference>
<dbReference type="PROSITE" id="PS50004">
    <property type="entry name" value="C2"/>
    <property type="match status" value="1"/>
</dbReference>
<feature type="non-terminal residue" evidence="8">
    <location>
        <position position="320"/>
    </location>
</feature>
<keyword evidence="4 6" id="KW-0378">Hydrolase</keyword>
<feature type="domain" description="C2" evidence="7">
    <location>
        <begin position="1"/>
        <end position="87"/>
    </location>
</feature>
<keyword evidence="6" id="KW-0106">Calcium</keyword>
<dbReference type="AlphaFoldDB" id="A0A9Q0ENL0"/>
<comment type="domain">
    <text evidence="6">The N-terminal C2 domain associates with lipid membranes upon calcium binding.</text>
</comment>
<dbReference type="InterPro" id="IPR000008">
    <property type="entry name" value="C2_dom"/>
</dbReference>
<comment type="caution">
    <text evidence="8">The sequence shown here is derived from an EMBL/GenBank/DDBJ whole genome shotgun (WGS) entry which is preliminary data.</text>
</comment>
<dbReference type="Gene3D" id="3.40.1090.10">
    <property type="entry name" value="Cytosolic phospholipase A2 catalytic domain"/>
    <property type="match status" value="1"/>
</dbReference>
<evidence type="ECO:0000256" key="2">
    <source>
        <dbReference type="ARBA" id="ARBA00013278"/>
    </source>
</evidence>
<keyword evidence="6" id="KW-0479">Metal-binding</keyword>
<evidence type="ECO:0000313" key="9">
    <source>
        <dbReference type="Proteomes" id="UP001148018"/>
    </source>
</evidence>
<dbReference type="PANTHER" id="PTHR10728:SF32">
    <property type="entry name" value="CYTOSOLIC PHOSPHOLIPASE A2 BETA"/>
    <property type="match status" value="1"/>
</dbReference>
<evidence type="ECO:0000256" key="3">
    <source>
        <dbReference type="ARBA" id="ARBA00022490"/>
    </source>
</evidence>
<evidence type="ECO:0000256" key="6">
    <source>
        <dbReference type="RuleBase" id="RU362102"/>
    </source>
</evidence>
<keyword evidence="3 6" id="KW-0963">Cytoplasm</keyword>
<dbReference type="EMBL" id="JANIIK010000038">
    <property type="protein sequence ID" value="KAJ3610529.1"/>
    <property type="molecule type" value="Genomic_DNA"/>
</dbReference>
<organism evidence="8 9">
    <name type="scientific">Muraenolepis orangiensis</name>
    <name type="common">Patagonian moray cod</name>
    <dbReference type="NCBI Taxonomy" id="630683"/>
    <lineage>
        <taxon>Eukaryota</taxon>
        <taxon>Metazoa</taxon>
        <taxon>Chordata</taxon>
        <taxon>Craniata</taxon>
        <taxon>Vertebrata</taxon>
        <taxon>Euteleostomi</taxon>
        <taxon>Actinopterygii</taxon>
        <taxon>Neopterygii</taxon>
        <taxon>Teleostei</taxon>
        <taxon>Neoteleostei</taxon>
        <taxon>Acanthomorphata</taxon>
        <taxon>Zeiogadaria</taxon>
        <taxon>Gadariae</taxon>
        <taxon>Gadiformes</taxon>
        <taxon>Muraenolepidoidei</taxon>
        <taxon>Muraenolepididae</taxon>
        <taxon>Muraenolepis</taxon>
    </lineage>
</organism>
<dbReference type="InterPro" id="IPR016035">
    <property type="entry name" value="Acyl_Trfase/lysoPLipase"/>
</dbReference>
<evidence type="ECO:0000259" key="7">
    <source>
        <dbReference type="PROSITE" id="PS50004"/>
    </source>
</evidence>
<reference evidence="8" key="1">
    <citation type="submission" date="2022-07" db="EMBL/GenBank/DDBJ databases">
        <title>Chromosome-level genome of Muraenolepis orangiensis.</title>
        <authorList>
            <person name="Kim J."/>
        </authorList>
    </citation>
    <scope>NUCLEOTIDE SEQUENCE</scope>
    <source>
        <strain evidence="8">KU_S4_2022</strain>
        <tissue evidence="8">Muscle</tissue>
    </source>
</reference>
<dbReference type="InterPro" id="IPR002642">
    <property type="entry name" value="LysoPLipase_cat_dom"/>
</dbReference>
<dbReference type="Proteomes" id="UP001148018">
    <property type="component" value="Unassembled WGS sequence"/>
</dbReference>
<evidence type="ECO:0000256" key="1">
    <source>
        <dbReference type="ARBA" id="ARBA00004496"/>
    </source>
</evidence>